<dbReference type="CDD" id="cd05009">
    <property type="entry name" value="SIS_GlmS_GlmD_2"/>
    <property type="match status" value="1"/>
</dbReference>
<gene>
    <name evidence="3" type="ORF">VLY81_09500</name>
</gene>
<dbReference type="PANTHER" id="PTHR10937:SF4">
    <property type="entry name" value="GLUCOSAMINE-6-PHOSPHATE DEAMINASE"/>
    <property type="match status" value="1"/>
</dbReference>
<dbReference type="PROSITE" id="PS51464">
    <property type="entry name" value="SIS"/>
    <property type="match status" value="1"/>
</dbReference>
<dbReference type="RefSeq" id="WP_324667922.1">
    <property type="nucleotide sequence ID" value="NZ_CP141614.1"/>
</dbReference>
<dbReference type="Gene3D" id="3.40.50.10490">
    <property type="entry name" value="Glucose-6-phosphate isomerase like protein, domain 1"/>
    <property type="match status" value="3"/>
</dbReference>
<dbReference type="SUPFAM" id="SSF53697">
    <property type="entry name" value="SIS domain"/>
    <property type="match status" value="1"/>
</dbReference>
<accession>A0ABZ1BLH5</accession>
<dbReference type="InterPro" id="IPR001347">
    <property type="entry name" value="SIS_dom"/>
</dbReference>
<dbReference type="EMBL" id="CP141614">
    <property type="protein sequence ID" value="WRP13677.1"/>
    <property type="molecule type" value="Genomic_DNA"/>
</dbReference>
<dbReference type="CDD" id="cd05008">
    <property type="entry name" value="SIS_GlmS_GlmD_1"/>
    <property type="match status" value="1"/>
</dbReference>
<protein>
    <submittedName>
        <fullName evidence="3">SIS domain-containing protein</fullName>
    </submittedName>
</protein>
<evidence type="ECO:0000313" key="3">
    <source>
        <dbReference type="EMBL" id="WRP13677.1"/>
    </source>
</evidence>
<dbReference type="InterPro" id="IPR035466">
    <property type="entry name" value="GlmS/AgaS_SIS"/>
</dbReference>
<dbReference type="Proteomes" id="UP001333102">
    <property type="component" value="Chromosome"/>
</dbReference>
<dbReference type="InterPro" id="IPR046348">
    <property type="entry name" value="SIS_dom_sf"/>
</dbReference>
<evidence type="ECO:0000313" key="4">
    <source>
        <dbReference type="Proteomes" id="UP001333102"/>
    </source>
</evidence>
<sequence length="317" mass="33859">MTSVVVSGSSRGRGAQPAMHKTAVEILAQPRQWREVLALARARAAAMRPLLERPVAIVGAGSSYYVGLAAAAYLEERLAIPARAVPASVYRPHPGEGALFISRSGTTTEVLEAARAARAAGVPTLSVTCEPDSLLAQMCDASVVLAFIREESVVQTGSATGAFLLLRAVAHELSGGAPLESLATELEQTLARPVEPDEPFAHLVVLGSGWRYGLACEAALKAQEMALLWTERYVPLEYRHGPISCADAETLVFVLDPPDEAVQRLAADVEQTGARVVVGARDPLVELVRLQRLALAMSLRRGLDPDRPRHLVRSVVL</sequence>
<feature type="domain" description="SIS" evidence="2">
    <location>
        <begin position="39"/>
        <end position="181"/>
    </location>
</feature>
<evidence type="ECO:0000259" key="2">
    <source>
        <dbReference type="PROSITE" id="PS51464"/>
    </source>
</evidence>
<proteinExistence type="predicted"/>
<dbReference type="InterPro" id="IPR035490">
    <property type="entry name" value="GlmS/FrlB_SIS"/>
</dbReference>
<dbReference type="Pfam" id="PF01380">
    <property type="entry name" value="SIS"/>
    <property type="match status" value="1"/>
</dbReference>
<reference evidence="4" key="1">
    <citation type="submission" date="2023-12" db="EMBL/GenBank/DDBJ databases">
        <title>Novel isolates from deep terrestrial aquifers shed light on the physiology and ecology of the class Limnochordia.</title>
        <authorList>
            <person name="Karnachuk O.V."/>
            <person name="Lukina A.P."/>
            <person name="Avakyan M.R."/>
            <person name="Kadnikov V."/>
            <person name="Begmatov S."/>
            <person name="Beletsky A.V."/>
            <person name="Mardanov A.V."/>
            <person name="Ravin N.V."/>
        </authorList>
    </citation>
    <scope>NUCLEOTIDE SEQUENCE [LARGE SCALE GENOMIC DNA]</scope>
    <source>
        <strain evidence="4">LN</strain>
    </source>
</reference>
<evidence type="ECO:0000256" key="1">
    <source>
        <dbReference type="ARBA" id="ARBA00022737"/>
    </source>
</evidence>
<keyword evidence="1" id="KW-0677">Repeat</keyword>
<dbReference type="PANTHER" id="PTHR10937">
    <property type="entry name" value="GLUCOSAMINE--FRUCTOSE-6-PHOSPHATE AMINOTRANSFERASE, ISOMERIZING"/>
    <property type="match status" value="1"/>
</dbReference>
<organism evidence="3 4">
    <name type="scientific">Geochorda subterranea</name>
    <dbReference type="NCBI Taxonomy" id="3109564"/>
    <lineage>
        <taxon>Bacteria</taxon>
        <taxon>Bacillati</taxon>
        <taxon>Bacillota</taxon>
        <taxon>Limnochordia</taxon>
        <taxon>Limnochordales</taxon>
        <taxon>Geochordaceae</taxon>
        <taxon>Geochorda</taxon>
    </lineage>
</organism>
<name>A0ABZ1BLH5_9FIRM</name>
<keyword evidence="4" id="KW-1185">Reference proteome</keyword>